<evidence type="ECO:0000313" key="1">
    <source>
        <dbReference type="EMBL" id="PJJ59083.1"/>
    </source>
</evidence>
<organism evidence="1 2">
    <name type="scientific">Hymenobacter chitinivorans DSM 11115</name>
    <dbReference type="NCBI Taxonomy" id="1121954"/>
    <lineage>
        <taxon>Bacteria</taxon>
        <taxon>Pseudomonadati</taxon>
        <taxon>Bacteroidota</taxon>
        <taxon>Cytophagia</taxon>
        <taxon>Cytophagales</taxon>
        <taxon>Hymenobacteraceae</taxon>
        <taxon>Hymenobacter</taxon>
    </lineage>
</organism>
<dbReference type="EMBL" id="PGFA01000001">
    <property type="protein sequence ID" value="PJJ59083.1"/>
    <property type="molecule type" value="Genomic_DNA"/>
</dbReference>
<reference evidence="1 2" key="1">
    <citation type="submission" date="2017-11" db="EMBL/GenBank/DDBJ databases">
        <title>Genomic Encyclopedia of Archaeal and Bacterial Type Strains, Phase II (KMG-II): From Individual Species to Whole Genera.</title>
        <authorList>
            <person name="Goeker M."/>
        </authorList>
    </citation>
    <scope>NUCLEOTIDE SEQUENCE [LARGE SCALE GENOMIC DNA]</scope>
    <source>
        <strain evidence="1 2">DSM 11115</strain>
    </source>
</reference>
<dbReference type="RefSeq" id="WP_100334819.1">
    <property type="nucleotide sequence ID" value="NZ_PGFA01000001.1"/>
</dbReference>
<dbReference type="AlphaFoldDB" id="A0A2M9BMB3"/>
<proteinExistence type="predicted"/>
<sequence length="186" mass="21385">MSSKPLLGFGFWRSLAEPLLPDPAWFVDAHWAASERQMVLAYLRQGRPLQQWMGQSWCRLGCGNTTLGSADLTDGTYCWPEGLAHYLEQHQLRLPAEIIHHIRAQSAFPSAQAQAIAPYCPVDNRWWLTQRGWLDAASDFSTGSAASDQDLLRRHERNLLDYGPESEEAQQIRRQLLENIRRKWQQ</sequence>
<comment type="caution">
    <text evidence="1">The sequence shown here is derived from an EMBL/GenBank/DDBJ whole genome shotgun (WGS) entry which is preliminary data.</text>
</comment>
<keyword evidence="2" id="KW-1185">Reference proteome</keyword>
<protein>
    <submittedName>
        <fullName evidence="1">Uncharacterized protein</fullName>
    </submittedName>
</protein>
<dbReference type="OrthoDB" id="675245at2"/>
<name>A0A2M9BMB3_9BACT</name>
<evidence type="ECO:0000313" key="2">
    <source>
        <dbReference type="Proteomes" id="UP000228535"/>
    </source>
</evidence>
<accession>A0A2M9BMB3</accession>
<dbReference type="Proteomes" id="UP000228535">
    <property type="component" value="Unassembled WGS sequence"/>
</dbReference>
<gene>
    <name evidence="1" type="ORF">CLV45_0496</name>
</gene>